<evidence type="ECO:0000313" key="5">
    <source>
        <dbReference type="EMBL" id="MFM2484494.1"/>
    </source>
</evidence>
<dbReference type="SUPFAM" id="SSF111369">
    <property type="entry name" value="HlyD-like secretion proteins"/>
    <property type="match status" value="2"/>
</dbReference>
<feature type="domain" description="Multidrug export protein EmrA/FarA alpha-helical hairpin" evidence="3">
    <location>
        <begin position="98"/>
        <end position="215"/>
    </location>
</feature>
<gene>
    <name evidence="5" type="ORF">ABUE30_05340</name>
</gene>
<dbReference type="PANTHER" id="PTHR30386:SF19">
    <property type="entry name" value="MULTIDRUG EXPORT PROTEIN EMRA-RELATED"/>
    <property type="match status" value="1"/>
</dbReference>
<dbReference type="InterPro" id="IPR058633">
    <property type="entry name" value="EmrA/FarA_HH"/>
</dbReference>
<dbReference type="Proteomes" id="UP001629953">
    <property type="component" value="Unassembled WGS sequence"/>
</dbReference>
<proteinExistence type="predicted"/>
<dbReference type="PANTHER" id="PTHR30386">
    <property type="entry name" value="MEMBRANE FUSION SUBUNIT OF EMRAB-TOLC MULTIDRUG EFFLUX PUMP"/>
    <property type="match status" value="1"/>
</dbReference>
<protein>
    <submittedName>
        <fullName evidence="5">Efflux RND transporter periplasmic adaptor subunit</fullName>
    </submittedName>
</protein>
<accession>A0ABW9G534</accession>
<dbReference type="Gene3D" id="2.40.30.170">
    <property type="match status" value="1"/>
</dbReference>
<dbReference type="RefSeq" id="WP_408622673.1">
    <property type="nucleotide sequence ID" value="NZ_JBEQCT010000002.1"/>
</dbReference>
<feature type="transmembrane region" description="Helical" evidence="2">
    <location>
        <begin position="25"/>
        <end position="44"/>
    </location>
</feature>
<evidence type="ECO:0000259" key="4">
    <source>
        <dbReference type="Pfam" id="PF25963"/>
    </source>
</evidence>
<name>A0ABW9G534_9GAMM</name>
<keyword evidence="6" id="KW-1185">Reference proteome</keyword>
<evidence type="ECO:0000259" key="3">
    <source>
        <dbReference type="Pfam" id="PF25885"/>
    </source>
</evidence>
<dbReference type="Pfam" id="PF25885">
    <property type="entry name" value="HH_EMRA"/>
    <property type="match status" value="1"/>
</dbReference>
<comment type="subcellular location">
    <subcellularLocation>
        <location evidence="1">Cell envelope</location>
    </subcellularLocation>
</comment>
<reference evidence="5 6" key="1">
    <citation type="journal article" date="2013" name="Int. J. Syst. Evol. Microbiol.">
        <title>Celerinatantimonas yamalensis sp. nov., a cold-adapted diazotrophic bacterium from a cold permafrost brine.</title>
        <authorList>
            <person name="Shcherbakova V."/>
            <person name="Chuvilskaya N."/>
            <person name="Rivkina E."/>
            <person name="Demidov N."/>
            <person name="Uchaeva V."/>
            <person name="Suetin S."/>
            <person name="Suzina N."/>
            <person name="Gilichinsky D."/>
        </authorList>
    </citation>
    <scope>NUCLEOTIDE SEQUENCE [LARGE SCALE GENOMIC DNA]</scope>
    <source>
        <strain evidence="5 6">C7</strain>
    </source>
</reference>
<dbReference type="Gene3D" id="2.40.50.100">
    <property type="match status" value="1"/>
</dbReference>
<dbReference type="EMBL" id="JBEQCT010000002">
    <property type="protein sequence ID" value="MFM2484494.1"/>
    <property type="molecule type" value="Genomic_DNA"/>
</dbReference>
<keyword evidence="2" id="KW-1133">Transmembrane helix</keyword>
<keyword evidence="2" id="KW-0472">Membrane</keyword>
<dbReference type="Gene3D" id="1.10.287.470">
    <property type="entry name" value="Helix hairpin bin"/>
    <property type="match status" value="1"/>
</dbReference>
<evidence type="ECO:0000313" key="6">
    <source>
        <dbReference type="Proteomes" id="UP001629953"/>
    </source>
</evidence>
<keyword evidence="2" id="KW-0812">Transmembrane</keyword>
<dbReference type="InterPro" id="IPR050739">
    <property type="entry name" value="MFP"/>
</dbReference>
<dbReference type="Pfam" id="PF25963">
    <property type="entry name" value="Beta-barrel_AAEA"/>
    <property type="match status" value="1"/>
</dbReference>
<organism evidence="5 6">
    <name type="scientific">Celerinatantimonas yamalensis</name>
    <dbReference type="NCBI Taxonomy" id="559956"/>
    <lineage>
        <taxon>Bacteria</taxon>
        <taxon>Pseudomonadati</taxon>
        <taxon>Pseudomonadota</taxon>
        <taxon>Gammaproteobacteria</taxon>
        <taxon>Celerinatantimonadaceae</taxon>
        <taxon>Celerinatantimonas</taxon>
    </lineage>
</organism>
<sequence>MNQTTNTEEHPTKHISNQSRKRRRLLAMLAVLVVIILIGIFGYYQLYGRFYESTDDAYVQGNLNSISPQISGTVTQVFVEDGDYVKKGQTLVTLDQSDTRIALQSAEANLASVVRQTRGLYSDIANYQAQVQTKKIDYKQALADYERRQKLAKKGAVSVEEVNHYRDTMNAAKNALISTEQTLESKIALIDGVTVEHHPAIRSAIAKLQSAYLNHLHTTIKAPIDGYVAKRSVQVGEQVSPTDNLLVIVPLHQVWINANFKESQLKEMRIGQPVDITTDLYGDNVHYQGHVASLGIGTGSAFALLPAQNASGNWIKIVQRLPVRIAIDSNQSLANYPLRIGLSCYITVHLVDNHGPRLSVQHTDKPRFSTDIYDHPLNMAHKLVAKILSANGLDPKQTFNSNMDLSSHE</sequence>
<feature type="domain" description="p-hydroxybenzoic acid efflux pump subunit AaeA-like beta-barrel" evidence="4">
    <location>
        <begin position="255"/>
        <end position="337"/>
    </location>
</feature>
<evidence type="ECO:0000256" key="2">
    <source>
        <dbReference type="SAM" id="Phobius"/>
    </source>
</evidence>
<comment type="caution">
    <text evidence="5">The sequence shown here is derived from an EMBL/GenBank/DDBJ whole genome shotgun (WGS) entry which is preliminary data.</text>
</comment>
<dbReference type="InterPro" id="IPR058634">
    <property type="entry name" value="AaeA-lik-b-barrel"/>
</dbReference>
<evidence type="ECO:0000256" key="1">
    <source>
        <dbReference type="ARBA" id="ARBA00004196"/>
    </source>
</evidence>